<organism evidence="9 10">
    <name type="scientific">Neopusillimonas maritima</name>
    <dbReference type="NCBI Taxonomy" id="2026239"/>
    <lineage>
        <taxon>Bacteria</taxon>
        <taxon>Pseudomonadati</taxon>
        <taxon>Pseudomonadota</taxon>
        <taxon>Betaproteobacteria</taxon>
        <taxon>Burkholderiales</taxon>
        <taxon>Alcaligenaceae</taxon>
        <taxon>Neopusillimonas</taxon>
    </lineage>
</organism>
<dbReference type="SUPFAM" id="SSF55424">
    <property type="entry name" value="FAD/NAD-linked reductases, dimerisation (C-terminal) domain"/>
    <property type="match status" value="1"/>
</dbReference>
<dbReference type="InterPro" id="IPR016156">
    <property type="entry name" value="FAD/NAD-linked_Rdtase_dimer_sf"/>
</dbReference>
<dbReference type="OrthoDB" id="178496at2"/>
<evidence type="ECO:0000313" key="9">
    <source>
        <dbReference type="EMBL" id="RIY41778.1"/>
    </source>
</evidence>
<dbReference type="InterPro" id="IPR023753">
    <property type="entry name" value="FAD/NAD-binding_dom"/>
</dbReference>
<name>A0A3A1YX82_9BURK</name>
<dbReference type="Proteomes" id="UP000266206">
    <property type="component" value="Unassembled WGS sequence"/>
</dbReference>
<dbReference type="PIRSF" id="PIRSF000350">
    <property type="entry name" value="Mercury_reductase_MerA"/>
    <property type="match status" value="1"/>
</dbReference>
<dbReference type="InterPro" id="IPR004099">
    <property type="entry name" value="Pyr_nucl-diS_OxRdtase_dimer"/>
</dbReference>
<dbReference type="GO" id="GO:0003955">
    <property type="term" value="F:NAD(P)H dehydrogenase (quinone) activity"/>
    <property type="evidence" value="ECO:0007669"/>
    <property type="project" value="TreeGrafter"/>
</dbReference>
<dbReference type="NCBIfam" id="NF004939">
    <property type="entry name" value="PRK06292.1-1"/>
    <property type="match status" value="1"/>
</dbReference>
<evidence type="ECO:0000313" key="10">
    <source>
        <dbReference type="Proteomes" id="UP000266206"/>
    </source>
</evidence>
<evidence type="ECO:0000256" key="6">
    <source>
        <dbReference type="PIRSR" id="PIRSR000350-4"/>
    </source>
</evidence>
<dbReference type="RefSeq" id="WP_119515650.1">
    <property type="nucleotide sequence ID" value="NZ_NQYH01000002.1"/>
</dbReference>
<dbReference type="Pfam" id="PF07992">
    <property type="entry name" value="Pyr_redox_2"/>
    <property type="match status" value="1"/>
</dbReference>
<keyword evidence="3 5" id="KW-0274">FAD</keyword>
<dbReference type="AlphaFoldDB" id="A0A3A1YX82"/>
<feature type="binding site" evidence="5">
    <location>
        <position position="52"/>
    </location>
    <ligand>
        <name>FAD</name>
        <dbReference type="ChEBI" id="CHEBI:57692"/>
    </ligand>
</feature>
<dbReference type="GO" id="GO:0050660">
    <property type="term" value="F:flavin adenine dinucleotide binding"/>
    <property type="evidence" value="ECO:0007669"/>
    <property type="project" value="TreeGrafter"/>
</dbReference>
<feature type="binding site" evidence="5">
    <location>
        <begin position="179"/>
        <end position="186"/>
    </location>
    <ligand>
        <name>NAD(+)</name>
        <dbReference type="ChEBI" id="CHEBI:57540"/>
    </ligand>
</feature>
<evidence type="ECO:0000259" key="7">
    <source>
        <dbReference type="Pfam" id="PF02852"/>
    </source>
</evidence>
<keyword evidence="2" id="KW-0285">Flavoprotein</keyword>
<feature type="binding site" evidence="5">
    <location>
        <position position="311"/>
    </location>
    <ligand>
        <name>FAD</name>
        <dbReference type="ChEBI" id="CHEBI:57692"/>
    </ligand>
</feature>
<dbReference type="SUPFAM" id="SSF51905">
    <property type="entry name" value="FAD/NAD(P)-binding domain"/>
    <property type="match status" value="1"/>
</dbReference>
<evidence type="ECO:0000256" key="4">
    <source>
        <dbReference type="PIRSR" id="PIRSR000350-2"/>
    </source>
</evidence>
<sequence>MKHLNTDIAIIGAGTAGMSAYRTVKASGLACLLIEGGPYGTTCARVGCMPSKLLIAAAEAAHHARHTAEFGVHVQGEVQVNGREVMSRVRRERDRFVRFVLEAVQGFDPGDRLQGSARFLSNTELQVGNHTRVTASRIIIATGSSPVIPPMYQGLGDRLVVNDDVFNWEKLPESVLVVGPGVIGMELGQALSRLGVRVQLLGRSPSVGGIADPRVLESALAVFHDELDLAPCAEVHSVEKQTHGVRVCFTPKGGARREETYEYVLMSVGRSPNLDSLELANTSAHFNDQNKPVFDTDTLQVKNTPIFLAGDVNGQMPLLHEAADDGRFAALNAVHYPQVEAFMRRAPVSVVFTDPQLMWVGRRFNQLDPAETVVGEVSFANQGRARVILKNKGLLRVYADRCSGQFLGAEMAGPAAEHLAHLLAWSHQQKLTIRQMLAMPFYHPVIEEGLRTALRDADGQVCCDPADPSVGG</sequence>
<comment type="caution">
    <text evidence="9">The sequence shown here is derived from an EMBL/GenBank/DDBJ whole genome shotgun (WGS) entry which is preliminary data.</text>
</comment>
<keyword evidence="5" id="KW-0520">NAD</keyword>
<evidence type="ECO:0000256" key="1">
    <source>
        <dbReference type="ARBA" id="ARBA00007532"/>
    </source>
</evidence>
<protein>
    <submittedName>
        <fullName evidence="9">Dihydrolipoyl dehydrogenase</fullName>
    </submittedName>
</protein>
<feature type="disulfide bond" description="Redox-active" evidence="6">
    <location>
        <begin position="43"/>
        <end position="48"/>
    </location>
</feature>
<dbReference type="PRINTS" id="PR00368">
    <property type="entry name" value="FADPNR"/>
</dbReference>
<reference evidence="9 10" key="1">
    <citation type="submission" date="2017-08" db="EMBL/GenBank/DDBJ databases">
        <title>Pusillimonas indicus sp. nov., a member of the family Alcaligenaceae isolated from surface seawater.</title>
        <authorList>
            <person name="Li J."/>
        </authorList>
    </citation>
    <scope>NUCLEOTIDE SEQUENCE [LARGE SCALE GENOMIC DNA]</scope>
    <source>
        <strain evidence="9 10">L52-1-41</strain>
    </source>
</reference>
<evidence type="ECO:0000256" key="2">
    <source>
        <dbReference type="ARBA" id="ARBA00022630"/>
    </source>
</evidence>
<dbReference type="PANTHER" id="PTHR43014:SF4">
    <property type="entry name" value="PYRIDINE NUCLEOTIDE-DISULFIDE OXIDOREDUCTASE RCLA-RELATED"/>
    <property type="match status" value="1"/>
</dbReference>
<gene>
    <name evidence="9" type="ORF">CJP73_04875</name>
</gene>
<proteinExistence type="inferred from homology"/>
<dbReference type="PRINTS" id="PR00411">
    <property type="entry name" value="PNDRDTASEI"/>
</dbReference>
<keyword evidence="5" id="KW-0547">Nucleotide-binding</keyword>
<evidence type="ECO:0000256" key="3">
    <source>
        <dbReference type="ARBA" id="ARBA00022827"/>
    </source>
</evidence>
<dbReference type="Pfam" id="PF02852">
    <property type="entry name" value="Pyr_redox_dim"/>
    <property type="match status" value="1"/>
</dbReference>
<feature type="active site" description="Proton acceptor" evidence="4">
    <location>
        <position position="443"/>
    </location>
</feature>
<feature type="domain" description="FAD/NAD(P)-binding" evidence="8">
    <location>
        <begin position="7"/>
        <end position="326"/>
    </location>
</feature>
<feature type="domain" description="Pyridine nucleotide-disulphide oxidoreductase dimerisation" evidence="7">
    <location>
        <begin position="349"/>
        <end position="453"/>
    </location>
</feature>
<comment type="cofactor">
    <cofactor evidence="5">
        <name>FAD</name>
        <dbReference type="ChEBI" id="CHEBI:57692"/>
    </cofactor>
    <text evidence="5">Binds 1 FAD per subunit.</text>
</comment>
<feature type="binding site" evidence="5">
    <location>
        <begin position="142"/>
        <end position="144"/>
    </location>
    <ligand>
        <name>FAD</name>
        <dbReference type="ChEBI" id="CHEBI:57692"/>
    </ligand>
</feature>
<evidence type="ECO:0000256" key="5">
    <source>
        <dbReference type="PIRSR" id="PIRSR000350-3"/>
    </source>
</evidence>
<dbReference type="InterPro" id="IPR001100">
    <property type="entry name" value="Pyr_nuc-diS_OxRdtase"/>
</dbReference>
<accession>A0A3A1YX82</accession>
<dbReference type="EMBL" id="NQYH01000002">
    <property type="protein sequence ID" value="RIY41778.1"/>
    <property type="molecule type" value="Genomic_DNA"/>
</dbReference>
<dbReference type="PANTHER" id="PTHR43014">
    <property type="entry name" value="MERCURIC REDUCTASE"/>
    <property type="match status" value="1"/>
</dbReference>
<comment type="similarity">
    <text evidence="1">Belongs to the class-I pyridine nucleotide-disulfide oxidoreductase family.</text>
</comment>
<dbReference type="Gene3D" id="3.50.50.60">
    <property type="entry name" value="FAD/NAD(P)-binding domain"/>
    <property type="match status" value="2"/>
</dbReference>
<evidence type="ECO:0000259" key="8">
    <source>
        <dbReference type="Pfam" id="PF07992"/>
    </source>
</evidence>
<dbReference type="InterPro" id="IPR036188">
    <property type="entry name" value="FAD/NAD-bd_sf"/>
</dbReference>
<dbReference type="Gene3D" id="3.30.390.30">
    <property type="match status" value="1"/>
</dbReference>
<feature type="binding site" evidence="5">
    <location>
        <position position="269"/>
    </location>
    <ligand>
        <name>NAD(+)</name>
        <dbReference type="ChEBI" id="CHEBI:57540"/>
    </ligand>
</feature>